<organism evidence="2 3">
    <name type="scientific">Suillus fuscotomentosus</name>
    <dbReference type="NCBI Taxonomy" id="1912939"/>
    <lineage>
        <taxon>Eukaryota</taxon>
        <taxon>Fungi</taxon>
        <taxon>Dikarya</taxon>
        <taxon>Basidiomycota</taxon>
        <taxon>Agaricomycotina</taxon>
        <taxon>Agaricomycetes</taxon>
        <taxon>Agaricomycetidae</taxon>
        <taxon>Boletales</taxon>
        <taxon>Suillineae</taxon>
        <taxon>Suillaceae</taxon>
        <taxon>Suillus</taxon>
    </lineage>
</organism>
<dbReference type="Proteomes" id="UP001195769">
    <property type="component" value="Unassembled WGS sequence"/>
</dbReference>
<keyword evidence="3" id="KW-1185">Reference proteome</keyword>
<evidence type="ECO:0000256" key="1">
    <source>
        <dbReference type="SAM" id="MobiDB-lite"/>
    </source>
</evidence>
<comment type="caution">
    <text evidence="2">The sequence shown here is derived from an EMBL/GenBank/DDBJ whole genome shotgun (WGS) entry which is preliminary data.</text>
</comment>
<feature type="region of interest" description="Disordered" evidence="1">
    <location>
        <begin position="1"/>
        <end position="52"/>
    </location>
</feature>
<reference evidence="2" key="1">
    <citation type="journal article" date="2020" name="New Phytol.">
        <title>Comparative genomics reveals dynamic genome evolution in host specialist ectomycorrhizal fungi.</title>
        <authorList>
            <person name="Lofgren L.A."/>
            <person name="Nguyen N.H."/>
            <person name="Vilgalys R."/>
            <person name="Ruytinx J."/>
            <person name="Liao H.L."/>
            <person name="Branco S."/>
            <person name="Kuo A."/>
            <person name="LaButti K."/>
            <person name="Lipzen A."/>
            <person name="Andreopoulos W."/>
            <person name="Pangilinan J."/>
            <person name="Riley R."/>
            <person name="Hundley H."/>
            <person name="Na H."/>
            <person name="Barry K."/>
            <person name="Grigoriev I.V."/>
            <person name="Stajich J.E."/>
            <person name="Kennedy P.G."/>
        </authorList>
    </citation>
    <scope>NUCLEOTIDE SEQUENCE</scope>
    <source>
        <strain evidence="2">FC203</strain>
    </source>
</reference>
<feature type="compositionally biased region" description="Basic residues" evidence="1">
    <location>
        <begin position="1104"/>
        <end position="1117"/>
    </location>
</feature>
<feature type="region of interest" description="Disordered" evidence="1">
    <location>
        <begin position="1068"/>
        <end position="1190"/>
    </location>
</feature>
<proteinExistence type="predicted"/>
<name>A0AAD4EFD9_9AGAM</name>
<evidence type="ECO:0000313" key="3">
    <source>
        <dbReference type="Proteomes" id="UP001195769"/>
    </source>
</evidence>
<feature type="compositionally biased region" description="Polar residues" evidence="1">
    <location>
        <begin position="1134"/>
        <end position="1148"/>
    </location>
</feature>
<feature type="compositionally biased region" description="Pro residues" evidence="1">
    <location>
        <begin position="1179"/>
        <end position="1190"/>
    </location>
</feature>
<sequence>MSRRHAEKHSKQDMHIRRAKNIKKRLSETRKPRVSAAAPVSPDPSLSPAGHDDFSIDFNCMDNTSINMQADRPSVVPETDSEYPLADLWNQIVSSRQLQLDGEFLDLFAELQASVASGHIAISTPIIPTNKTCELVDDSASDFGIEIPVFSDDPLLEPAIKNLVVSPDHPLYPWPSKVHFITSLLFSSPRLPFSEVQKKAVLSWAKELGVQNLPSLGAMKKCQSHLQYLVGDPTEKVTSHSGNTFYINNIAKAIAKDYANPLTRLAMQDYPEDGGKAMSQVFNGRKMLLDLPSPPAVQVNRTVYFTDELLQESSGGYFIPNRFFLAAGDTPADTTESCDKVLYALGRAAQWTEAGFIVSDEEEIIPTSMFTHLFGDIAATCGKLDCGLMASSIKYASLSPNPLREKSRGRMVYSVPLIIFMDDVSGNISKQWNKHHAIYMSNANLPREMLEKEFFVQFVSSSPHAPPMELMRAMRESISDAAQSGVIVWDCKYNEEVMLIPYVLFLAGDNPMQAEECSHAGLNCNYFCRTCKVGGTKEYKESEAGYNTIFTTLQEIRQQFETAFKSGAMTKIQNSVSLTGVRDSSSASILSALVELGKKLRKRTAGSQALPKNEVEVALRKEFEELLKGGQLDDIINPLLGTDGLDIHMDTPTEILHTILLGVVKYFWGQTVFLLKKAKFLHIFQCQLESIDKDGLNAPCLNADYICHYKDSLIGKHFKSLVQVMPFIIHDLVPPPVLNAWTVIGELVVLVWHTKITDTEAYLAILSRTIEDFLNVMTQCAPSILISKPKFHFLVHLPAYIRHFGPAIVFSTERYESFNHVFRLSCIHSNRQAPSRDTCRIFSHQDTVKHIATGGYWHDPTVKKWVCAGVQVLCYLDEHPEQAKLLGIPNLSHNPPIPGSGRIETTTPTATQKSVRKDVVLWSTTRCAKILGTARPGIELYQAKSVPADRKLYIGRIREILVSSQDSQTADHVALQLFTFAAALHPSLHLPCIDLTNNETVSTERIETSRTKATVKHKSTPNFFLNVYSVHNYAHIQRVVPDTLRETPLQVTNVAEVRAMAIRQLRDKRAAKKGGDMSQLAGSGEGMDAQPSLAPPSAFDHAPAKPRKSAPKAKAKPAKASASGSSVQGKRKTAPTQQNSEASMQHQIVFTPPMGPPQHVYSQALQPPHPPHHSSPPLHQSPPPLYCPPPQSYFPSQFHAPPSLPAHHIHPTHRQTQNVQGTPVDPLSAVQASNRYMTLTPRFPSDHPQPRHTGSISGPSSSSRAPPLHQFQPFMSPAHHPPHNVEGCFPQPHSGYPPQESQARYLQSQHCYPQFGAPYPGGM</sequence>
<feature type="compositionally biased region" description="Low complexity" evidence="1">
    <location>
        <begin position="1254"/>
        <end position="1263"/>
    </location>
</feature>
<dbReference type="PANTHER" id="PTHR31912">
    <property type="entry name" value="IP13529P"/>
    <property type="match status" value="1"/>
</dbReference>
<gene>
    <name evidence="2" type="ORF">F5891DRAFT_1255590</name>
</gene>
<accession>A0AAD4EFD9</accession>
<dbReference type="RefSeq" id="XP_041230680.1">
    <property type="nucleotide sequence ID" value="XM_041369993.1"/>
</dbReference>
<dbReference type="PANTHER" id="PTHR31912:SF34">
    <property type="entry name" value="NOTOCHORD-RELATED PROTEIN"/>
    <property type="match status" value="1"/>
</dbReference>
<protein>
    <submittedName>
        <fullName evidence="2">Uncharacterized protein</fullName>
    </submittedName>
</protein>
<evidence type="ECO:0000313" key="2">
    <source>
        <dbReference type="EMBL" id="KAG1905105.1"/>
    </source>
</evidence>
<dbReference type="GeneID" id="64664291"/>
<dbReference type="EMBL" id="JABBWK010000008">
    <property type="protein sequence ID" value="KAG1905105.1"/>
    <property type="molecule type" value="Genomic_DNA"/>
</dbReference>
<feature type="region of interest" description="Disordered" evidence="1">
    <location>
        <begin position="1241"/>
        <end position="1266"/>
    </location>
</feature>